<dbReference type="InterPro" id="IPR005119">
    <property type="entry name" value="LysR_subst-bd"/>
</dbReference>
<dbReference type="InterPro" id="IPR000847">
    <property type="entry name" value="LysR_HTH_N"/>
</dbReference>
<dbReference type="PROSITE" id="PS50931">
    <property type="entry name" value="HTH_LYSR"/>
    <property type="match status" value="1"/>
</dbReference>
<dbReference type="NCBIfam" id="NF008722">
    <property type="entry name" value="PRK11716.1"/>
    <property type="match status" value="1"/>
</dbReference>
<evidence type="ECO:0000256" key="2">
    <source>
        <dbReference type="ARBA" id="ARBA00023015"/>
    </source>
</evidence>
<evidence type="ECO:0000313" key="7">
    <source>
        <dbReference type="Proteomes" id="UP000262073"/>
    </source>
</evidence>
<feature type="domain" description="HTH lysR-type" evidence="5">
    <location>
        <begin position="1"/>
        <end position="58"/>
    </location>
</feature>
<keyword evidence="2" id="KW-0805">Transcription regulation</keyword>
<proteinExistence type="inferred from homology"/>
<dbReference type="InterPro" id="IPR037404">
    <property type="entry name" value="IlvY_PBP2"/>
</dbReference>
<dbReference type="Pfam" id="PF03466">
    <property type="entry name" value="LysR_substrate"/>
    <property type="match status" value="1"/>
</dbReference>
<dbReference type="EMBL" id="CP031769">
    <property type="protein sequence ID" value="AXR04948.1"/>
    <property type="molecule type" value="Genomic_DNA"/>
</dbReference>
<evidence type="ECO:0000256" key="3">
    <source>
        <dbReference type="ARBA" id="ARBA00023125"/>
    </source>
</evidence>
<accession>A0A346NHE1</accession>
<dbReference type="SUPFAM" id="SSF46785">
    <property type="entry name" value="Winged helix' DNA-binding domain"/>
    <property type="match status" value="1"/>
</dbReference>
<dbReference type="Gene3D" id="1.10.10.10">
    <property type="entry name" value="Winged helix-like DNA-binding domain superfamily/Winged helix DNA-binding domain"/>
    <property type="match status" value="1"/>
</dbReference>
<comment type="similarity">
    <text evidence="1">Belongs to the LysR transcriptional regulatory family.</text>
</comment>
<organism evidence="6 7">
    <name type="scientific">Salinimonas sediminis</name>
    <dbReference type="NCBI Taxonomy" id="2303538"/>
    <lineage>
        <taxon>Bacteria</taxon>
        <taxon>Pseudomonadati</taxon>
        <taxon>Pseudomonadota</taxon>
        <taxon>Gammaproteobacteria</taxon>
        <taxon>Alteromonadales</taxon>
        <taxon>Alteromonadaceae</taxon>
        <taxon>Alteromonas/Salinimonas group</taxon>
        <taxon>Salinimonas</taxon>
    </lineage>
</organism>
<dbReference type="FunFam" id="1.10.10.10:FF:000001">
    <property type="entry name" value="LysR family transcriptional regulator"/>
    <property type="match status" value="1"/>
</dbReference>
<keyword evidence="4" id="KW-0804">Transcription</keyword>
<dbReference type="RefSeq" id="WP_117314917.1">
    <property type="nucleotide sequence ID" value="NZ_CP031769.1"/>
</dbReference>
<keyword evidence="7" id="KW-1185">Reference proteome</keyword>
<reference evidence="6 7" key="1">
    <citation type="submission" date="2018-08" db="EMBL/GenBank/DDBJ databases">
        <title>Salinimonas sediminis sp. nov., a piezophilic bacterium isolated from a deep-sea sediment sample from the New Britain Trench.</title>
        <authorList>
            <person name="Cao J."/>
        </authorList>
    </citation>
    <scope>NUCLEOTIDE SEQUENCE [LARGE SCALE GENOMIC DNA]</scope>
    <source>
        <strain evidence="6 7">N102</strain>
    </source>
</reference>
<keyword evidence="3" id="KW-0238">DNA-binding</keyword>
<evidence type="ECO:0000259" key="5">
    <source>
        <dbReference type="PROSITE" id="PS50931"/>
    </source>
</evidence>
<sequence>MDFRSLQLFNHLASSLHFGETAQAMYVSASTLSRAIQRLEEECGCVLFLRDNRKVALTHAGHKMLAYSTQVLKDWQILQAELRQDSQALQGELSLFCSVTASQSHLPALLQRFRVQHPGVDIRLITGDPALAIDAVKQQKCDVSIAIHTPDFPTDLSFSRLDRIPLVLIAPRDWRLTQLSQIDWRKHQVVMPEHGPTRRIVYHWFAEQGIRPNVYAYVGGNEAIVSMVAFDCGIGFVPKIVLAHSSMAASVTQIAVDDIEPYELGLCCLQARRHEPLINALIQLELS</sequence>
<gene>
    <name evidence="6" type="primary">ilvY</name>
    <name evidence="6" type="ORF">D0Y50_00330</name>
</gene>
<evidence type="ECO:0000256" key="1">
    <source>
        <dbReference type="ARBA" id="ARBA00009437"/>
    </source>
</evidence>
<name>A0A346NHE1_9ALTE</name>
<dbReference type="GO" id="GO:0000976">
    <property type="term" value="F:transcription cis-regulatory region binding"/>
    <property type="evidence" value="ECO:0007669"/>
    <property type="project" value="TreeGrafter"/>
</dbReference>
<evidence type="ECO:0000256" key="4">
    <source>
        <dbReference type="ARBA" id="ARBA00023163"/>
    </source>
</evidence>
<dbReference type="Gene3D" id="3.40.190.290">
    <property type="match status" value="1"/>
</dbReference>
<dbReference type="PANTHER" id="PTHR30126:SF81">
    <property type="entry name" value="HTH-TYPE TRANSCRIPTIONAL REGULATOR ILVY"/>
    <property type="match status" value="1"/>
</dbReference>
<dbReference type="GO" id="GO:0003700">
    <property type="term" value="F:DNA-binding transcription factor activity"/>
    <property type="evidence" value="ECO:0007669"/>
    <property type="project" value="InterPro"/>
</dbReference>
<dbReference type="OrthoDB" id="9803735at2"/>
<dbReference type="AlphaFoldDB" id="A0A346NHE1"/>
<dbReference type="SUPFAM" id="SSF53850">
    <property type="entry name" value="Periplasmic binding protein-like II"/>
    <property type="match status" value="1"/>
</dbReference>
<dbReference type="Proteomes" id="UP000262073">
    <property type="component" value="Chromosome"/>
</dbReference>
<dbReference type="InterPro" id="IPR036388">
    <property type="entry name" value="WH-like_DNA-bd_sf"/>
</dbReference>
<dbReference type="CDD" id="cd08430">
    <property type="entry name" value="PBP2_IlvY"/>
    <property type="match status" value="1"/>
</dbReference>
<dbReference type="KEGG" id="salm:D0Y50_00330"/>
<dbReference type="Pfam" id="PF00126">
    <property type="entry name" value="HTH_1"/>
    <property type="match status" value="1"/>
</dbReference>
<evidence type="ECO:0000313" key="6">
    <source>
        <dbReference type="EMBL" id="AXR04948.1"/>
    </source>
</evidence>
<protein>
    <submittedName>
        <fullName evidence="6">HTH-type transcriptional activator IlvY</fullName>
    </submittedName>
</protein>
<dbReference type="PANTHER" id="PTHR30126">
    <property type="entry name" value="HTH-TYPE TRANSCRIPTIONAL REGULATOR"/>
    <property type="match status" value="1"/>
</dbReference>
<dbReference type="InterPro" id="IPR036390">
    <property type="entry name" value="WH_DNA-bd_sf"/>
</dbReference>